<keyword evidence="1" id="KW-1133">Transmembrane helix</keyword>
<evidence type="ECO:0000256" key="1">
    <source>
        <dbReference type="SAM" id="Phobius"/>
    </source>
</evidence>
<dbReference type="AlphaFoldDB" id="A0A383EXA1"/>
<sequence>MNSKNKTTNLHLFENWSFSSKNYAIFGVGLIVIILGYFIMATGTVNSFQSLTLAPIMLFIGYIIIIPFALIYREKSNTSSSIK</sequence>
<feature type="transmembrane region" description="Helical" evidence="1">
    <location>
        <begin position="52"/>
        <end position="72"/>
    </location>
</feature>
<keyword evidence="1" id="KW-0812">Transmembrane</keyword>
<accession>A0A383EXA1</accession>
<gene>
    <name evidence="2" type="ORF">METZ01_LOCUS514351</name>
</gene>
<evidence type="ECO:0000313" key="2">
    <source>
        <dbReference type="EMBL" id="SVE61497.1"/>
    </source>
</evidence>
<protein>
    <recommendedName>
        <fullName evidence="3">DUF3098 domain-containing protein</fullName>
    </recommendedName>
</protein>
<name>A0A383EXA1_9ZZZZ</name>
<feature type="transmembrane region" description="Helical" evidence="1">
    <location>
        <begin position="21"/>
        <end position="40"/>
    </location>
</feature>
<evidence type="ECO:0008006" key="3">
    <source>
        <dbReference type="Google" id="ProtNLM"/>
    </source>
</evidence>
<dbReference type="EMBL" id="UINC01229691">
    <property type="protein sequence ID" value="SVE61497.1"/>
    <property type="molecule type" value="Genomic_DNA"/>
</dbReference>
<keyword evidence="1" id="KW-0472">Membrane</keyword>
<proteinExistence type="predicted"/>
<reference evidence="2" key="1">
    <citation type="submission" date="2018-05" db="EMBL/GenBank/DDBJ databases">
        <authorList>
            <person name="Lanie J.A."/>
            <person name="Ng W.-L."/>
            <person name="Kazmierczak K.M."/>
            <person name="Andrzejewski T.M."/>
            <person name="Davidsen T.M."/>
            <person name="Wayne K.J."/>
            <person name="Tettelin H."/>
            <person name="Glass J.I."/>
            <person name="Rusch D."/>
            <person name="Podicherti R."/>
            <person name="Tsui H.-C.T."/>
            <person name="Winkler M.E."/>
        </authorList>
    </citation>
    <scope>NUCLEOTIDE SEQUENCE</scope>
</reference>
<dbReference type="Pfam" id="PF11297">
    <property type="entry name" value="DUF3098"/>
    <property type="match status" value="1"/>
</dbReference>
<dbReference type="InterPro" id="IPR021448">
    <property type="entry name" value="DUF3098"/>
</dbReference>
<organism evidence="2">
    <name type="scientific">marine metagenome</name>
    <dbReference type="NCBI Taxonomy" id="408172"/>
    <lineage>
        <taxon>unclassified sequences</taxon>
        <taxon>metagenomes</taxon>
        <taxon>ecological metagenomes</taxon>
    </lineage>
</organism>